<feature type="transmembrane region" description="Helical" evidence="2">
    <location>
        <begin position="1086"/>
        <end position="1105"/>
    </location>
</feature>
<dbReference type="InterPro" id="IPR027463">
    <property type="entry name" value="AcrB_DN_DC_subdom"/>
</dbReference>
<evidence type="ECO:0000256" key="2">
    <source>
        <dbReference type="SAM" id="Phobius"/>
    </source>
</evidence>
<accession>A0A8J7U463</accession>
<dbReference type="InterPro" id="IPR001036">
    <property type="entry name" value="Acrflvin-R"/>
</dbReference>
<dbReference type="Gene3D" id="3.30.70.1440">
    <property type="entry name" value="Multidrug efflux transporter AcrB pore domain"/>
    <property type="match status" value="1"/>
</dbReference>
<feature type="transmembrane region" description="Helical" evidence="2">
    <location>
        <begin position="615"/>
        <end position="632"/>
    </location>
</feature>
<reference evidence="3" key="1">
    <citation type="submission" date="2021-03" db="EMBL/GenBank/DDBJ databases">
        <authorList>
            <person name="Wang G."/>
        </authorList>
    </citation>
    <scope>NUCLEOTIDE SEQUENCE</scope>
    <source>
        <strain evidence="3">KCTC 12899</strain>
    </source>
</reference>
<feature type="transmembrane region" description="Helical" evidence="2">
    <location>
        <begin position="482"/>
        <end position="502"/>
    </location>
</feature>
<feature type="transmembrane region" description="Helical" evidence="2">
    <location>
        <begin position="576"/>
        <end position="609"/>
    </location>
</feature>
<dbReference type="Proteomes" id="UP000664417">
    <property type="component" value="Unassembled WGS sequence"/>
</dbReference>
<dbReference type="SUPFAM" id="SSF82714">
    <property type="entry name" value="Multidrug efflux transporter AcrB TolC docking domain, DN and DC subdomains"/>
    <property type="match status" value="2"/>
</dbReference>
<dbReference type="PRINTS" id="PR00702">
    <property type="entry name" value="ACRIFLAVINRP"/>
</dbReference>
<feature type="transmembrane region" description="Helical" evidence="2">
    <location>
        <begin position="514"/>
        <end position="537"/>
    </location>
</feature>
<feature type="region of interest" description="Disordered" evidence="1">
    <location>
        <begin position="318"/>
        <end position="344"/>
    </location>
</feature>
<organism evidence="3 4">
    <name type="scientific">Acanthopleuribacter pedis</name>
    <dbReference type="NCBI Taxonomy" id="442870"/>
    <lineage>
        <taxon>Bacteria</taxon>
        <taxon>Pseudomonadati</taxon>
        <taxon>Acidobacteriota</taxon>
        <taxon>Holophagae</taxon>
        <taxon>Acanthopleuribacterales</taxon>
        <taxon>Acanthopleuribacteraceae</taxon>
        <taxon>Acanthopleuribacter</taxon>
    </lineage>
</organism>
<keyword evidence="4" id="KW-1185">Reference proteome</keyword>
<dbReference type="Gene3D" id="1.20.1640.10">
    <property type="entry name" value="Multidrug efflux transporter AcrB transmembrane domain"/>
    <property type="match status" value="4"/>
</dbReference>
<dbReference type="Gene3D" id="3.30.70.1430">
    <property type="entry name" value="Multidrug efflux transporter AcrB pore domain"/>
    <property type="match status" value="2"/>
</dbReference>
<feature type="transmembrane region" description="Helical" evidence="2">
    <location>
        <begin position="411"/>
        <end position="431"/>
    </location>
</feature>
<feature type="transmembrane region" description="Helical" evidence="2">
    <location>
        <begin position="1040"/>
        <end position="1065"/>
    </location>
</feature>
<dbReference type="PANTHER" id="PTHR32063">
    <property type="match status" value="1"/>
</dbReference>
<dbReference type="SUPFAM" id="SSF82866">
    <property type="entry name" value="Multidrug efflux transporter AcrB transmembrane domain"/>
    <property type="match status" value="2"/>
</dbReference>
<dbReference type="GO" id="GO:0042910">
    <property type="term" value="F:xenobiotic transmembrane transporter activity"/>
    <property type="evidence" value="ECO:0007669"/>
    <property type="project" value="TreeGrafter"/>
</dbReference>
<name>A0A8J7U463_9BACT</name>
<protein>
    <submittedName>
        <fullName evidence="3">Efflux RND transporter permease subunit</fullName>
    </submittedName>
</protein>
<keyword evidence="2" id="KW-0812">Transmembrane</keyword>
<dbReference type="RefSeq" id="WP_207857510.1">
    <property type="nucleotide sequence ID" value="NZ_JAFREP010000004.1"/>
</dbReference>
<proteinExistence type="predicted"/>
<feature type="transmembrane region" description="Helical" evidence="2">
    <location>
        <begin position="12"/>
        <end position="33"/>
    </location>
</feature>
<feature type="transmembrane region" description="Helical" evidence="2">
    <location>
        <begin position="653"/>
        <end position="672"/>
    </location>
</feature>
<dbReference type="EMBL" id="JAFREP010000004">
    <property type="protein sequence ID" value="MBO1317976.1"/>
    <property type="molecule type" value="Genomic_DNA"/>
</dbReference>
<feature type="transmembrane region" description="Helical" evidence="2">
    <location>
        <begin position="1117"/>
        <end position="1143"/>
    </location>
</feature>
<dbReference type="SUPFAM" id="SSF82693">
    <property type="entry name" value="Multidrug efflux transporter AcrB pore domain, PN1, PN2, PC1 and PC2 subdomains"/>
    <property type="match status" value="3"/>
</dbReference>
<dbReference type="GO" id="GO:0005886">
    <property type="term" value="C:plasma membrane"/>
    <property type="evidence" value="ECO:0007669"/>
    <property type="project" value="TreeGrafter"/>
</dbReference>
<dbReference type="Gene3D" id="3.30.70.1320">
    <property type="entry name" value="Multidrug efflux transporter AcrB pore domain like"/>
    <property type="match status" value="1"/>
</dbReference>
<feature type="transmembrane region" description="Helical" evidence="2">
    <location>
        <begin position="437"/>
        <end position="461"/>
    </location>
</feature>
<feature type="transmembrane region" description="Helical" evidence="2">
    <location>
        <begin position="986"/>
        <end position="1003"/>
    </location>
</feature>
<dbReference type="PANTHER" id="PTHR32063:SF0">
    <property type="entry name" value="SWARMING MOTILITY PROTEIN SWRC"/>
    <property type="match status" value="1"/>
</dbReference>
<keyword evidence="2" id="KW-0472">Membrane</keyword>
<gene>
    <name evidence="3" type="ORF">J3U88_05840</name>
</gene>
<comment type="caution">
    <text evidence="3">The sequence shown here is derived from an EMBL/GenBank/DDBJ whole genome shotgun (WGS) entry which is preliminary data.</text>
</comment>
<dbReference type="Pfam" id="PF00873">
    <property type="entry name" value="ACR_tran"/>
    <property type="match status" value="3"/>
</dbReference>
<sequence>MKKHDALSLLTTTRPVAVTMLFVAATVFGYFSIARLPLTLMPELSYPTLTVRTEFTGAAPEEVENDISRPIEEALSVLGGLNKISSISRSGVSDVVLEFVWGTDMSEATQNVLEKLDLVFLPEDAERPLILHFDPSLDPIMELSLAAHGDDTREEQGLRRLRRLAELQVKRSLEKVQGVAAVRVRGGLEEEIHVALNEEALRRVNLSIQDVITRLEKENINVAGGTIKEGRTEYMVRTLNEFVSIEQMRETIVAKDGDRLVRVKDIATVKASHKEREIMTRANGGDSVIIEIYKEADANIVSLAKLIKKEVGTFQTEAEKAAEEEKAKTDEAGGRRRHGRPARDAGVSAFRLKQDLAQRLYTQEGVELKVVADRSLFIESSINEVRNTAVQGGLLAVLILFLFLRNFKSTVIIGVSIPVSILMTFAPLHLMGVSLNIMSLGGLALGIGMLVDSSIVVLESIYRCLEEGDSVFEAAIRGTKEVRGAVFASTLTSIAVFFPMVFVEGIAGQVFGDLGLAVVNSLTASLVVALFLIPMLASRQGFDNLLADSGGKPMWRFQSIRDLQNMFREASTGMRLLGILTLFIPLRFLVTLIFEGLFNLFFFLMYYLVLIVRRVLVPVLGLLFGVIFWLPLRIMDGLLYWAGRIYPPIIRWALANSVVVALLLVGCLAWTWHMAQDLESELLPEVHQGEFTIEASLPVGTPIEQTAAVFSPIEKAILAEREHIEELLVTFGYDVTNTKRSDEGEHSAKFKVLLQASEQPALLEEEVISRLRARFEKLPDVGIRVVRPVLFSAATPIEVEFHGTDLKELKQVSDQARRIFAAIPNLSDVESTLKAGAPEIQIRFDREKIQRYGLNLRQVADLVKNKVKGEEATKYNLQDRRIPILVQLEEQDRKGVEDVAMLTINPQGENPIPLESVAELYLDEGPSEVRRIDGSRAAVISANIRGGSLSDAVAAIEVAVAEQINLPEGMTFYITGQNEEMERSAASLYTALFLSIFLVYVIMASQFESLVHPLVIMFTIPLAFLGTVIALKVLGISLSVVVFLGMIMLAGIVVNNAIVLVDYINTLKAKGLERTEAIVQAGQVRLRPILMTTATTVLGLLPMALGQGDGAEIRTPMAVAVIAGLMSSTFLTLIFVPAVYAMVDSAIARLIGRKSRPIAEAAEGT</sequence>
<feature type="compositionally biased region" description="Basic and acidic residues" evidence="1">
    <location>
        <begin position="318"/>
        <end position="334"/>
    </location>
</feature>
<evidence type="ECO:0000256" key="1">
    <source>
        <dbReference type="SAM" id="MobiDB-lite"/>
    </source>
</evidence>
<evidence type="ECO:0000313" key="4">
    <source>
        <dbReference type="Proteomes" id="UP000664417"/>
    </source>
</evidence>
<feature type="transmembrane region" description="Helical" evidence="2">
    <location>
        <begin position="1010"/>
        <end position="1034"/>
    </location>
</feature>
<dbReference type="Gene3D" id="3.30.2090.10">
    <property type="entry name" value="Multidrug efflux transporter AcrB TolC docking domain, DN and DC subdomains"/>
    <property type="match status" value="2"/>
</dbReference>
<keyword evidence="2" id="KW-1133">Transmembrane helix</keyword>
<evidence type="ECO:0000313" key="3">
    <source>
        <dbReference type="EMBL" id="MBO1317976.1"/>
    </source>
</evidence>
<feature type="transmembrane region" description="Helical" evidence="2">
    <location>
        <begin position="388"/>
        <end position="404"/>
    </location>
</feature>
<dbReference type="AlphaFoldDB" id="A0A8J7U463"/>